<proteinExistence type="predicted"/>
<keyword evidence="2" id="KW-0812">Transmembrane</keyword>
<dbReference type="InterPro" id="IPR025187">
    <property type="entry name" value="DUF4112"/>
</dbReference>
<feature type="transmembrane region" description="Helical" evidence="2">
    <location>
        <begin position="123"/>
        <end position="146"/>
    </location>
</feature>
<dbReference type="Pfam" id="PF13430">
    <property type="entry name" value="DUF4112"/>
    <property type="match status" value="1"/>
</dbReference>
<dbReference type="AlphaFoldDB" id="F7W152"/>
<evidence type="ECO:0000313" key="3">
    <source>
        <dbReference type="EMBL" id="CCC11504.1"/>
    </source>
</evidence>
<feature type="compositionally biased region" description="Polar residues" evidence="1">
    <location>
        <begin position="201"/>
        <end position="214"/>
    </location>
</feature>
<dbReference type="GeneID" id="10808001"/>
<reference evidence="3 4" key="1">
    <citation type="journal article" date="2010" name="PLoS Genet.">
        <title>De novo assembly of a 40 Mb eukaryotic genome from short sequence reads: Sordaria macrospora, a model organism for fungal morphogenesis.</title>
        <authorList>
            <person name="Nowrousian M."/>
            <person name="Stajich J."/>
            <person name="Chu M."/>
            <person name="Engh I."/>
            <person name="Espagne E."/>
            <person name="Halliday K."/>
            <person name="Kamerewerd J."/>
            <person name="Kempken F."/>
            <person name="Knab B."/>
            <person name="Kuo H.C."/>
            <person name="Osiewacz H.D."/>
            <person name="Poeggeler S."/>
            <person name="Read N."/>
            <person name="Seiler S."/>
            <person name="Smith K."/>
            <person name="Zickler D."/>
            <person name="Kueck U."/>
            <person name="Freitag M."/>
        </authorList>
    </citation>
    <scope>NUCLEOTIDE SEQUENCE [LARGE SCALE GENOMIC DNA]</scope>
    <source>
        <strain evidence="4">ATCC MYA-333 / DSM 997 / K(L3346) / K-hell</strain>
        <tissue evidence="3">Mycelium</tissue>
    </source>
</reference>
<feature type="region of interest" description="Disordered" evidence="1">
    <location>
        <begin position="191"/>
        <end position="267"/>
    </location>
</feature>
<dbReference type="KEGG" id="smp:10808001"/>
<dbReference type="eggNOG" id="ENOG502RXX6">
    <property type="taxonomic scope" value="Eukaryota"/>
</dbReference>
<dbReference type="HOGENOM" id="CLU_067862_1_1_1"/>
<dbReference type="PANTHER" id="PTHR35519:SF2">
    <property type="entry name" value="PH DOMAIN PROTEIN"/>
    <property type="match status" value="1"/>
</dbReference>
<gene>
    <name evidence="3" type="ORF">SMAC_02162</name>
</gene>
<evidence type="ECO:0000256" key="2">
    <source>
        <dbReference type="SAM" id="Phobius"/>
    </source>
</evidence>
<keyword evidence="4" id="KW-1185">Reference proteome</keyword>
<feature type="compositionally biased region" description="Basic and acidic residues" evidence="1">
    <location>
        <begin position="244"/>
        <end position="254"/>
    </location>
</feature>
<feature type="transmembrane region" description="Helical" evidence="2">
    <location>
        <begin position="88"/>
        <end position="111"/>
    </location>
</feature>
<dbReference type="PANTHER" id="PTHR35519">
    <property type="entry name" value="MEMBRANE PROTEINS"/>
    <property type="match status" value="1"/>
</dbReference>
<evidence type="ECO:0000313" key="4">
    <source>
        <dbReference type="Proteomes" id="UP000001881"/>
    </source>
</evidence>
<name>F7W152_SORMK</name>
<feature type="compositionally biased region" description="Gly residues" evidence="1">
    <location>
        <begin position="220"/>
        <end position="231"/>
    </location>
</feature>
<dbReference type="VEuPathDB" id="FungiDB:SMAC_02162"/>
<dbReference type="OMA" id="GVETTWC"/>
<accession>F7W152</accession>
<dbReference type="InParanoid" id="F7W152"/>
<dbReference type="FunCoup" id="F7W152">
    <property type="interactions" value="35"/>
</dbReference>
<evidence type="ECO:0000256" key="1">
    <source>
        <dbReference type="SAM" id="MobiDB-lite"/>
    </source>
</evidence>
<dbReference type="EMBL" id="CABT02000018">
    <property type="protein sequence ID" value="CCC11504.1"/>
    <property type="molecule type" value="Genomic_DNA"/>
</dbReference>
<comment type="caution">
    <text evidence="3">The sequence shown here is derived from an EMBL/GenBank/DDBJ whole genome shotgun (WGS) entry which is preliminary data.</text>
</comment>
<keyword evidence="2" id="KW-1133">Transmembrane helix</keyword>
<dbReference type="Proteomes" id="UP000001881">
    <property type="component" value="Unassembled WGS sequence"/>
</dbReference>
<protein>
    <submittedName>
        <fullName evidence="3">WGS project CABT00000000 data, contig 2.18</fullName>
    </submittedName>
</protein>
<keyword evidence="2" id="KW-0472">Membrane</keyword>
<sequence length="290" mass="31808">MNALISILGKRALKSLDTDKIKPNSDNPYEERVPVYKNGQVVKYRTQERPIPAELSSNDQAILKKVRKRAYKWDQGFKFCCVPVRFGWSFFIGLIPIFGDFADALMALWLVKKASKVDGGLPATLYAKMISNIVFDFAIGLIPIIGDLADAVYRANTRNAWLLHVYLMEKAEAVRNGRVSDPETGETIHLTGHNSGHGVLQPSTRPAQSKTSAPEATRGRGWGWNRGGGGRTAEPDLESGIVEVRPERELRDNRGAGVTAGVGLQGTPEVRAGDKVVLVDPTREGRGLDT</sequence>
<organism evidence="3 4">
    <name type="scientific">Sordaria macrospora (strain ATCC MYA-333 / DSM 997 / K(L3346) / K-hell)</name>
    <dbReference type="NCBI Taxonomy" id="771870"/>
    <lineage>
        <taxon>Eukaryota</taxon>
        <taxon>Fungi</taxon>
        <taxon>Dikarya</taxon>
        <taxon>Ascomycota</taxon>
        <taxon>Pezizomycotina</taxon>
        <taxon>Sordariomycetes</taxon>
        <taxon>Sordariomycetidae</taxon>
        <taxon>Sordariales</taxon>
        <taxon>Sordariaceae</taxon>
        <taxon>Sordaria</taxon>
    </lineage>
</organism>
<dbReference type="OrthoDB" id="2103474at2759"/>